<keyword evidence="3 10" id="KW-0489">Methyltransferase</keyword>
<evidence type="ECO:0000313" key="13">
    <source>
        <dbReference type="Proteomes" id="UP000033531"/>
    </source>
</evidence>
<dbReference type="GO" id="GO:0030488">
    <property type="term" value="P:tRNA methylation"/>
    <property type="evidence" value="ECO:0007669"/>
    <property type="project" value="TreeGrafter"/>
</dbReference>
<organism evidence="12 13">
    <name type="scientific">Lactobacillus melliventris</name>
    <dbReference type="NCBI Taxonomy" id="1218507"/>
    <lineage>
        <taxon>Bacteria</taxon>
        <taxon>Bacillati</taxon>
        <taxon>Bacillota</taxon>
        <taxon>Bacilli</taxon>
        <taxon>Lactobacillales</taxon>
        <taxon>Lactobacillaceae</taxon>
        <taxon>Lactobacillus</taxon>
    </lineage>
</organism>
<evidence type="ECO:0000256" key="1">
    <source>
        <dbReference type="ARBA" id="ARBA00001974"/>
    </source>
</evidence>
<evidence type="ECO:0000256" key="3">
    <source>
        <dbReference type="ARBA" id="ARBA00022603"/>
    </source>
</evidence>
<gene>
    <name evidence="10 12" type="primary">trmFO</name>
    <name evidence="12" type="ORF">JF74_08790</name>
</gene>
<comment type="catalytic activity">
    <reaction evidence="10">
        <text>uridine(54) in tRNA + (6R)-5,10-methylene-5,6,7,8-tetrahydrofolate + NADPH + H(+) = 5-methyluridine(54) in tRNA + (6S)-5,6,7,8-tetrahydrofolate + NADP(+)</text>
        <dbReference type="Rhea" id="RHEA:62372"/>
        <dbReference type="Rhea" id="RHEA-COMP:10167"/>
        <dbReference type="Rhea" id="RHEA-COMP:10193"/>
        <dbReference type="ChEBI" id="CHEBI:15378"/>
        <dbReference type="ChEBI" id="CHEBI:15636"/>
        <dbReference type="ChEBI" id="CHEBI:57453"/>
        <dbReference type="ChEBI" id="CHEBI:57783"/>
        <dbReference type="ChEBI" id="CHEBI:58349"/>
        <dbReference type="ChEBI" id="CHEBI:65315"/>
        <dbReference type="ChEBI" id="CHEBI:74447"/>
        <dbReference type="EC" id="2.1.1.74"/>
    </reaction>
</comment>
<evidence type="ECO:0000256" key="5">
    <source>
        <dbReference type="ARBA" id="ARBA00022679"/>
    </source>
</evidence>
<keyword evidence="5 10" id="KW-0808">Transferase</keyword>
<evidence type="ECO:0000256" key="9">
    <source>
        <dbReference type="ARBA" id="ARBA00023027"/>
    </source>
</evidence>
<dbReference type="GO" id="GO:0005829">
    <property type="term" value="C:cytosol"/>
    <property type="evidence" value="ECO:0007669"/>
    <property type="project" value="TreeGrafter"/>
</dbReference>
<name>A0A0F4LG65_9LACO</name>
<dbReference type="GO" id="GO:0002098">
    <property type="term" value="P:tRNA wobble uridine modification"/>
    <property type="evidence" value="ECO:0007669"/>
    <property type="project" value="TreeGrafter"/>
</dbReference>
<keyword evidence="4 10" id="KW-0285">Flavoprotein</keyword>
<reference evidence="12 13" key="1">
    <citation type="submission" date="2015-01" db="EMBL/GenBank/DDBJ databases">
        <title>Comparative genomics of the lactic acid bacteria isolated from the honey bee gut.</title>
        <authorList>
            <person name="Ellegaard K.M."/>
            <person name="Tamarit D."/>
            <person name="Javelind E."/>
            <person name="Olofsson T."/>
            <person name="Andersson S.G."/>
            <person name="Vasquez A."/>
        </authorList>
    </citation>
    <scope>NUCLEOTIDE SEQUENCE [LARGE SCALE GENOMIC DNA]</scope>
    <source>
        <strain evidence="12 13">Hma8</strain>
    </source>
</reference>
<comment type="catalytic activity">
    <reaction evidence="10">
        <text>uridine(54) in tRNA + (6R)-5,10-methylene-5,6,7,8-tetrahydrofolate + NADH + H(+) = 5-methyluridine(54) in tRNA + (6S)-5,6,7,8-tetrahydrofolate + NAD(+)</text>
        <dbReference type="Rhea" id="RHEA:16873"/>
        <dbReference type="Rhea" id="RHEA-COMP:10167"/>
        <dbReference type="Rhea" id="RHEA-COMP:10193"/>
        <dbReference type="ChEBI" id="CHEBI:15378"/>
        <dbReference type="ChEBI" id="CHEBI:15636"/>
        <dbReference type="ChEBI" id="CHEBI:57453"/>
        <dbReference type="ChEBI" id="CHEBI:57540"/>
        <dbReference type="ChEBI" id="CHEBI:57945"/>
        <dbReference type="ChEBI" id="CHEBI:65315"/>
        <dbReference type="ChEBI" id="CHEBI:74447"/>
        <dbReference type="EC" id="2.1.1.74"/>
    </reaction>
</comment>
<proteinExistence type="inferred from homology"/>
<comment type="function">
    <text evidence="10">Catalyzes the folate-dependent formation of 5-methyl-uridine at position 54 (M-5-U54) in all tRNAs.</text>
</comment>
<feature type="binding site" evidence="10">
    <location>
        <begin position="9"/>
        <end position="14"/>
    </location>
    <ligand>
        <name>FAD</name>
        <dbReference type="ChEBI" id="CHEBI:57692"/>
    </ligand>
</feature>
<evidence type="ECO:0000256" key="7">
    <source>
        <dbReference type="ARBA" id="ARBA00022827"/>
    </source>
</evidence>
<keyword evidence="9 10" id="KW-0520">NAD</keyword>
<evidence type="ECO:0000256" key="4">
    <source>
        <dbReference type="ARBA" id="ARBA00022630"/>
    </source>
</evidence>
<evidence type="ECO:0000256" key="8">
    <source>
        <dbReference type="ARBA" id="ARBA00022857"/>
    </source>
</evidence>
<evidence type="ECO:0000259" key="11">
    <source>
        <dbReference type="Pfam" id="PF01134"/>
    </source>
</evidence>
<dbReference type="InterPro" id="IPR036188">
    <property type="entry name" value="FAD/NAD-bd_sf"/>
</dbReference>
<keyword evidence="6 10" id="KW-0819">tRNA processing</keyword>
<dbReference type="SUPFAM" id="SSF51905">
    <property type="entry name" value="FAD/NAD(P)-binding domain"/>
    <property type="match status" value="1"/>
</dbReference>
<dbReference type="HOGENOM" id="CLU_033057_1_0_9"/>
<dbReference type="GO" id="GO:0050660">
    <property type="term" value="F:flavin adenine dinucleotide binding"/>
    <property type="evidence" value="ECO:0007669"/>
    <property type="project" value="UniProtKB-UniRule"/>
</dbReference>
<evidence type="ECO:0000256" key="10">
    <source>
        <dbReference type="HAMAP-Rule" id="MF_01037"/>
    </source>
</evidence>
<protein>
    <recommendedName>
        <fullName evidence="10">Methylenetetrahydrofolate--tRNA-(uracil-5-)-methyltransferase TrmFO</fullName>
        <ecNumber evidence="10">2.1.1.74</ecNumber>
    </recommendedName>
    <alternativeName>
        <fullName evidence="10">Folate-dependent tRNA (uracil-5-)-methyltransferase</fullName>
    </alternativeName>
    <alternativeName>
        <fullName evidence="10">Folate-dependent tRNA(M-5-U54)-methyltransferase</fullName>
    </alternativeName>
</protein>
<dbReference type="Proteomes" id="UP000033531">
    <property type="component" value="Unassembled WGS sequence"/>
</dbReference>
<dbReference type="InterPro" id="IPR002218">
    <property type="entry name" value="MnmG-rel"/>
</dbReference>
<dbReference type="NCBIfam" id="NF003739">
    <property type="entry name" value="PRK05335.1"/>
    <property type="match status" value="1"/>
</dbReference>
<dbReference type="EMBL" id="JXLI01000010">
    <property type="protein sequence ID" value="KJY56541.1"/>
    <property type="molecule type" value="Genomic_DNA"/>
</dbReference>
<keyword evidence="8 10" id="KW-0521">NADP</keyword>
<dbReference type="PANTHER" id="PTHR11806:SF2">
    <property type="entry name" value="METHYLENETETRAHYDROFOLATE--TRNA-(URACIL-5-)-METHYLTRANSFERASE TRMFO"/>
    <property type="match status" value="1"/>
</dbReference>
<evidence type="ECO:0000313" key="12">
    <source>
        <dbReference type="EMBL" id="KJY56541.1"/>
    </source>
</evidence>
<evidence type="ECO:0000256" key="6">
    <source>
        <dbReference type="ARBA" id="ARBA00022694"/>
    </source>
</evidence>
<dbReference type="InterPro" id="IPR004417">
    <property type="entry name" value="TrmFO"/>
</dbReference>
<dbReference type="HAMAP" id="MF_01037">
    <property type="entry name" value="TrmFO"/>
    <property type="match status" value="1"/>
</dbReference>
<dbReference type="NCBIfam" id="TIGR00137">
    <property type="entry name" value="gid_trmFO"/>
    <property type="match status" value="1"/>
</dbReference>
<comment type="caution">
    <text evidence="12">The sequence shown here is derived from an EMBL/GenBank/DDBJ whole genome shotgun (WGS) entry which is preliminary data.</text>
</comment>
<accession>A0A0F4LG65</accession>
<dbReference type="Gene3D" id="3.50.50.60">
    <property type="entry name" value="FAD/NAD(P)-binding domain"/>
    <property type="match status" value="2"/>
</dbReference>
<dbReference type="Pfam" id="PF01134">
    <property type="entry name" value="GIDA"/>
    <property type="match status" value="1"/>
</dbReference>
<sequence>MPEKVTVVGGGLAGSEAAWQLAKRGITVDFYEMRPQKMTPAHKTDQLAELVCTNSMRSNQLSNAVGLLKEEMRQLDSLIMAAADQSQVPAGGALAVDRTEFSGYVTSKLHSLPNINFHTKEITQIPSDTIAIVATGPLTSDKLAAEIQRFSGAESLHFFDAAAPIIAADSIDMNIVYKKSRYDKGEAAYLNCPMTKQEYENFARELVNAETAEVHDFENSDVFEGCMPIEVMAKRGPKTMLFGPLKPVGLEDPTTGKIPYAVVQLRQDNAIASMYNIVGFQTHLKYGEQKRVFSMIPGLAHARFIRYGKMHRNTYMASPAVLTPAYEAKKQPGLFFAGQVTGVEGYVESAGSGLVCGINAARRANGQEPVTFPKLTALGSMANYVTSADIKHFQPMNASFALIPRLEGRKIRNKKERHLQISQRSLENLKEFQQKVLN</sequence>
<dbReference type="GO" id="GO:0047151">
    <property type="term" value="F:tRNA (uracil(54)-C5)-methyltransferase activity, 5,10-methylenetetrahydrofolate-dependent"/>
    <property type="evidence" value="ECO:0007669"/>
    <property type="project" value="UniProtKB-UniRule"/>
</dbReference>
<dbReference type="EC" id="2.1.1.74" evidence="10"/>
<comment type="subcellular location">
    <subcellularLocation>
        <location evidence="10">Cytoplasm</location>
    </subcellularLocation>
</comment>
<dbReference type="PATRIC" id="fig|1218507.3.peg.1048"/>
<dbReference type="OrthoDB" id="9803114at2"/>
<dbReference type="STRING" id="1218507.JF74_08790"/>
<comment type="similarity">
    <text evidence="10">Belongs to the MnmG family. TrmFO subfamily.</text>
</comment>
<evidence type="ECO:0000256" key="2">
    <source>
        <dbReference type="ARBA" id="ARBA00022490"/>
    </source>
</evidence>
<keyword evidence="2 10" id="KW-0963">Cytoplasm</keyword>
<dbReference type="InterPro" id="IPR040131">
    <property type="entry name" value="MnmG_N"/>
</dbReference>
<dbReference type="PANTHER" id="PTHR11806">
    <property type="entry name" value="GLUCOSE INHIBITED DIVISION PROTEIN A"/>
    <property type="match status" value="1"/>
</dbReference>
<keyword evidence="7 10" id="KW-0274">FAD</keyword>
<comment type="cofactor">
    <cofactor evidence="1 10">
        <name>FAD</name>
        <dbReference type="ChEBI" id="CHEBI:57692"/>
    </cofactor>
</comment>
<dbReference type="AlphaFoldDB" id="A0A0F4LG65"/>
<feature type="domain" description="MnmG N-terminal" evidence="11">
    <location>
        <begin position="4"/>
        <end position="368"/>
    </location>
</feature>
<dbReference type="RefSeq" id="WP_046325204.1">
    <property type="nucleotide sequence ID" value="NZ_JBHTMT010000001.1"/>
</dbReference>